<proteinExistence type="predicted"/>
<feature type="repeat" description="TPR" evidence="1">
    <location>
        <begin position="127"/>
        <end position="160"/>
    </location>
</feature>
<evidence type="ECO:0000256" key="1">
    <source>
        <dbReference type="PROSITE-ProRule" id="PRU00339"/>
    </source>
</evidence>
<dbReference type="Gene3D" id="1.25.40.10">
    <property type="entry name" value="Tetratricopeptide repeat domain"/>
    <property type="match status" value="1"/>
</dbReference>
<organism evidence="3 4">
    <name type="scientific">Clostridium rhizosphaerae</name>
    <dbReference type="NCBI Taxonomy" id="2803861"/>
    <lineage>
        <taxon>Bacteria</taxon>
        <taxon>Bacillati</taxon>
        <taxon>Bacillota</taxon>
        <taxon>Clostridia</taxon>
        <taxon>Eubacteriales</taxon>
        <taxon>Clostridiaceae</taxon>
        <taxon>Clostridium</taxon>
    </lineage>
</organism>
<keyword evidence="2" id="KW-0472">Membrane</keyword>
<protein>
    <recommendedName>
        <fullName evidence="5">Tetratricopeptide repeat protein</fullName>
    </recommendedName>
</protein>
<evidence type="ECO:0008006" key="5">
    <source>
        <dbReference type="Google" id="ProtNLM"/>
    </source>
</evidence>
<keyword evidence="1" id="KW-0802">TPR repeat</keyword>
<keyword evidence="4" id="KW-1185">Reference proteome</keyword>
<evidence type="ECO:0000256" key="2">
    <source>
        <dbReference type="SAM" id="Phobius"/>
    </source>
</evidence>
<dbReference type="PANTHER" id="PTHR12558">
    <property type="entry name" value="CELL DIVISION CYCLE 16,23,27"/>
    <property type="match status" value="1"/>
</dbReference>
<dbReference type="EMBL" id="JAESWC010000004">
    <property type="protein sequence ID" value="MBL4936228.1"/>
    <property type="molecule type" value="Genomic_DNA"/>
</dbReference>
<dbReference type="InterPro" id="IPR019734">
    <property type="entry name" value="TPR_rpt"/>
</dbReference>
<dbReference type="InterPro" id="IPR011990">
    <property type="entry name" value="TPR-like_helical_dom_sf"/>
</dbReference>
<dbReference type="Pfam" id="PF13181">
    <property type="entry name" value="TPR_8"/>
    <property type="match status" value="2"/>
</dbReference>
<feature type="transmembrane region" description="Helical" evidence="2">
    <location>
        <begin position="6"/>
        <end position="28"/>
    </location>
</feature>
<reference evidence="3 4" key="1">
    <citation type="submission" date="2021-01" db="EMBL/GenBank/DDBJ databases">
        <title>Genome public.</title>
        <authorList>
            <person name="Liu C."/>
            <person name="Sun Q."/>
        </authorList>
    </citation>
    <scope>NUCLEOTIDE SEQUENCE [LARGE SCALE GENOMIC DNA]</scope>
    <source>
        <strain evidence="3 4">YIM B02515</strain>
    </source>
</reference>
<dbReference type="RefSeq" id="WP_202748928.1">
    <property type="nucleotide sequence ID" value="NZ_JAESWC010000004.1"/>
</dbReference>
<dbReference type="Proteomes" id="UP000632377">
    <property type="component" value="Unassembled WGS sequence"/>
</dbReference>
<sequence>MSKYLLLIVLVAILYFVYRFMPFIYFIMANKKYNSGNIEDALKFYEKAYNSKHSTPTIKIMYSYVLLRQAYTDKAEKILKEILSQNISQKDRISAILNLSLVSWKKNDINEAISLLEELYKDGIKTSVLYQNLGYYLILSGDYNKAIEFNLEAYEYSKDDPSLLDNLAMNYYFLDDYNKALEIYNKLIPMKPQFSTAYYYYAKTLVYFENYTEALDALSNALNCRFSFLSAVSKEDIENEINQIKLLVQN</sequence>
<gene>
    <name evidence="3" type="ORF">JK636_10700</name>
</gene>
<name>A0ABS1TA48_9CLOT</name>
<feature type="repeat" description="TPR" evidence="1">
    <location>
        <begin position="161"/>
        <end position="194"/>
    </location>
</feature>
<keyword evidence="2" id="KW-0812">Transmembrane</keyword>
<dbReference type="PANTHER" id="PTHR12558:SF13">
    <property type="entry name" value="CELL DIVISION CYCLE PROTEIN 27 HOMOLOG"/>
    <property type="match status" value="1"/>
</dbReference>
<dbReference type="SUPFAM" id="SSF48452">
    <property type="entry name" value="TPR-like"/>
    <property type="match status" value="1"/>
</dbReference>
<evidence type="ECO:0000313" key="4">
    <source>
        <dbReference type="Proteomes" id="UP000632377"/>
    </source>
</evidence>
<comment type="caution">
    <text evidence="3">The sequence shown here is derived from an EMBL/GenBank/DDBJ whole genome shotgun (WGS) entry which is preliminary data.</text>
</comment>
<dbReference type="PROSITE" id="PS50005">
    <property type="entry name" value="TPR"/>
    <property type="match status" value="2"/>
</dbReference>
<dbReference type="SMART" id="SM00028">
    <property type="entry name" value="TPR"/>
    <property type="match status" value="4"/>
</dbReference>
<evidence type="ECO:0000313" key="3">
    <source>
        <dbReference type="EMBL" id="MBL4936228.1"/>
    </source>
</evidence>
<accession>A0ABS1TA48</accession>
<keyword evidence="2" id="KW-1133">Transmembrane helix</keyword>